<keyword evidence="1" id="KW-0472">Membrane</keyword>
<dbReference type="Pfam" id="PF20249">
    <property type="entry name" value="VasX_N"/>
    <property type="match status" value="1"/>
</dbReference>
<keyword evidence="1" id="KW-0812">Transmembrane</keyword>
<gene>
    <name evidence="3" type="ORF">GYN02_15535</name>
</gene>
<evidence type="ECO:0000256" key="1">
    <source>
        <dbReference type="SAM" id="Phobius"/>
    </source>
</evidence>
<keyword evidence="1" id="KW-1133">Transmembrane helix</keyword>
<accession>A0ABS1ZKY9</accession>
<dbReference type="InterPro" id="IPR046864">
    <property type="entry name" value="VasX_N"/>
</dbReference>
<organism evidence="3 4">
    <name type="scientific">Pseudomonas weihenstephanensis</name>
    <dbReference type="NCBI Taxonomy" id="1608994"/>
    <lineage>
        <taxon>Bacteria</taxon>
        <taxon>Pseudomonadati</taxon>
        <taxon>Pseudomonadota</taxon>
        <taxon>Gammaproteobacteria</taxon>
        <taxon>Pseudomonadales</taxon>
        <taxon>Pseudomonadaceae</taxon>
        <taxon>Pseudomonas</taxon>
    </lineage>
</organism>
<feature type="transmembrane region" description="Helical" evidence="1">
    <location>
        <begin position="778"/>
        <end position="799"/>
    </location>
</feature>
<keyword evidence="4" id="KW-1185">Reference proteome</keyword>
<proteinExistence type="predicted"/>
<reference evidence="3 4" key="1">
    <citation type="submission" date="2020-01" db="EMBL/GenBank/DDBJ databases">
        <title>Comparative genomics of meat spoilage bacteria.</title>
        <authorList>
            <person name="Hilgarth M."/>
            <person name="Vogel R.F."/>
        </authorList>
    </citation>
    <scope>NUCLEOTIDE SEQUENCE [LARGE SCALE GENOMIC DNA]</scope>
    <source>
        <strain evidence="3 4">TMW2.2077</strain>
    </source>
</reference>
<name>A0ABS1ZKY9_9PSED</name>
<sequence>MSPEQRLKKLAQLEAADRSASGQAHIDINSVGGQCPVHQPFIFVLPVRYACSEQAATHPASQPGITPDSHPMAARLLREGFVYVWQGAQGLQRYAVAINGRLRAQPLHADDTRVERGNLCGVAVSKHTPVCMLYTEYPLNPAACQQLLDPQVRARRMRQFDMRRLADELQAAHCVPLRDADQLMGELLPQTYAQAVTLDHLHNGQTHRAQEQLLAQRLFENRSDDDIQHNITALTQAQRWNHERIQVAARYPDIRAEGTVPGEWSAAPWSPFKVRELLEGTHQQAQGLYAVLACLDDDLGVLRDINHEQEHVESRHEQWQQDHQLRLSIGGFVRSLITEDGAEIAGQLSYRYREYAIELTPEQGELMLKVDHELETLFREEARLNQQRGRLYSYSVASTKLAQVRADIQRTVAPVREFIPAELHTEVEAVVRDYRASKVANRENHFVSEKVAQYIDLPAMNEWLDQTAPAHFEQVQQRHTCLYADRGVYLKRHHSGTWFVDYNDPEHQAWLGRLAVACLSAQCLRKQGAEQYADYVRSADEGALRQLFYGWSPTLEAAVISTSRSGELMAALSLENQANAEQALIKILGPLGAPILANLAQLARETDGVWNTLIKRSGAALLLLSGEPGAPLSGAWLNIMIAARMGSQTGLRFVSEGGRQVLQLVGKAAEDLTQWAQVTGKAIGTGRVANIVNSPAVQKSGGVIALAALLLNSWNAGRYLSDARVLEGMDEQRQHDTASATLYATAALVAVIDVQVRKGFWGGSGVDGVSAKIGNQSFTASVLTLFGGALGFISLLASLKEYRSLQLQLDDMQHHLDPWLQLRQAVVKGQVIAFGAQALLGLVYTFKSIAADYGVVVANANYLRWIGPVNLLLAVLGVLYLIAWFMKQTPLQNFLDYCCWSKLRAKDLSAIAFDRQAEELSRLYQILFAPRLSFNGEARKEPANNRMGFVIVPRVYSLTIDLPGADPSNTYFDISIVGDPVDIPVYRKLVSTNDSGKPVVPPRPMQDIGRHWIQASSCQWIPYQEGQGLRLSGPFNAIPDLFGSSPQKVWVRVCYHSSITSLLNTRKYNGGDQGQVYIYTPDTGLISGREESTPELDKAIRLSLSAEQNSQYLQPVRTRS</sequence>
<protein>
    <recommendedName>
        <fullName evidence="2">Toxin VasX N-terminal region domain-containing protein</fullName>
    </recommendedName>
</protein>
<dbReference type="RefSeq" id="WP_203303261.1">
    <property type="nucleotide sequence ID" value="NZ_JAAEBW010000008.1"/>
</dbReference>
<dbReference type="CDD" id="cd20708">
    <property type="entry name" value="MIX_IV"/>
    <property type="match status" value="1"/>
</dbReference>
<dbReference type="EMBL" id="JAAEBW010000008">
    <property type="protein sequence ID" value="MBM1196585.1"/>
    <property type="molecule type" value="Genomic_DNA"/>
</dbReference>
<dbReference type="Proteomes" id="UP000809529">
    <property type="component" value="Unassembled WGS sequence"/>
</dbReference>
<evidence type="ECO:0000259" key="2">
    <source>
        <dbReference type="Pfam" id="PF20249"/>
    </source>
</evidence>
<feature type="transmembrane region" description="Helical" evidence="1">
    <location>
        <begin position="862"/>
        <end position="885"/>
    </location>
</feature>
<evidence type="ECO:0000313" key="4">
    <source>
        <dbReference type="Proteomes" id="UP000809529"/>
    </source>
</evidence>
<evidence type="ECO:0000313" key="3">
    <source>
        <dbReference type="EMBL" id="MBM1196585.1"/>
    </source>
</evidence>
<comment type="caution">
    <text evidence="3">The sequence shown here is derived from an EMBL/GenBank/DDBJ whole genome shotgun (WGS) entry which is preliminary data.</text>
</comment>
<feature type="domain" description="Toxin VasX N-terminal region" evidence="2">
    <location>
        <begin position="35"/>
        <end position="165"/>
    </location>
</feature>